<dbReference type="PANTHER" id="PTHR30600">
    <property type="entry name" value="CYTOCHROME C PEROXIDASE-RELATED"/>
    <property type="match status" value="1"/>
</dbReference>
<evidence type="ECO:0000256" key="6">
    <source>
        <dbReference type="ARBA" id="ARBA00023002"/>
    </source>
</evidence>
<keyword evidence="5" id="KW-0574">Periplasm</keyword>
<accession>A0A6C0GQM9</accession>
<feature type="domain" description="Cytochrome c" evidence="10">
    <location>
        <begin position="210"/>
        <end position="349"/>
    </location>
</feature>
<dbReference type="PIRSF" id="PIRSF000294">
    <property type="entry name" value="Cytochrome-c_peroxidase"/>
    <property type="match status" value="1"/>
</dbReference>
<sequence length="365" mass="41438">MRFFSKKIALSIAILIWVFIFSTAGKMNNIVSPDPYPLTIPHKFGSTFTIPADNPLTMQGIALGRMLFYEKKLSGDNTISCANCHQQRFAFTDGQAFSFGVAGKKGRRSAMSLVNLLWAKRFFWDGRASTLEEQALIPIQDTLEMHQSLDGAVKKLQRTKSYPKLFEQAFGTKKITADLIAKALAQFERTLISSNSRYDKFLRGEIKLSMEEKRGMDLFMTHPEPIEKLRGANCGDCHGTYKVFMEGFHNNGLDSIASDKGREMITQKERDRAKFRAPSLRNIAVTGPYMHDGRFKSLEEVLDHYNEHIRQSNNLDPLIIEATNEIKGKSLQLSPSEKKMVITFLHTLTDSTFITNPEFSDPFRK</sequence>
<dbReference type="InterPro" id="IPR009056">
    <property type="entry name" value="Cyt_c-like_dom"/>
</dbReference>
<evidence type="ECO:0000259" key="10">
    <source>
        <dbReference type="PROSITE" id="PS51007"/>
    </source>
</evidence>
<feature type="binding site" description="axial binding residue" evidence="9">
    <location>
        <position position="238"/>
    </location>
    <ligand>
        <name>heme c</name>
        <dbReference type="ChEBI" id="CHEBI:61717"/>
        <label>2</label>
    </ligand>
    <ligandPart>
        <name>Fe</name>
        <dbReference type="ChEBI" id="CHEBI:18248"/>
    </ligandPart>
</feature>
<dbReference type="GO" id="GO:0046872">
    <property type="term" value="F:metal ion binding"/>
    <property type="evidence" value="ECO:0007669"/>
    <property type="project" value="UniProtKB-KW"/>
</dbReference>
<dbReference type="RefSeq" id="WP_162446146.1">
    <property type="nucleotide sequence ID" value="NZ_CP048222.1"/>
</dbReference>
<feature type="binding site" description="covalent" evidence="8">
    <location>
        <position position="81"/>
    </location>
    <ligand>
        <name>heme c</name>
        <dbReference type="ChEBI" id="CHEBI:61717"/>
        <label>1</label>
    </ligand>
</feature>
<evidence type="ECO:0000256" key="4">
    <source>
        <dbReference type="ARBA" id="ARBA00022729"/>
    </source>
</evidence>
<dbReference type="GO" id="GO:0004130">
    <property type="term" value="F:cytochrome-c peroxidase activity"/>
    <property type="evidence" value="ECO:0007669"/>
    <property type="project" value="TreeGrafter"/>
</dbReference>
<dbReference type="InterPro" id="IPR051395">
    <property type="entry name" value="Cytochrome_c_Peroxidase/MauG"/>
</dbReference>
<comment type="cofactor">
    <cofactor evidence="8">
        <name>heme</name>
        <dbReference type="ChEBI" id="CHEBI:30413"/>
    </cofactor>
    <text evidence="8">Binds 2 heme groups.</text>
</comment>
<feature type="binding site" description="covalent" evidence="8">
    <location>
        <position position="84"/>
    </location>
    <ligand>
        <name>heme c</name>
        <dbReference type="ChEBI" id="CHEBI:61717"/>
        <label>1</label>
    </ligand>
</feature>
<dbReference type="EMBL" id="CP048222">
    <property type="protein sequence ID" value="QHT70164.1"/>
    <property type="molecule type" value="Genomic_DNA"/>
</dbReference>
<dbReference type="GO" id="GO:0009055">
    <property type="term" value="F:electron transfer activity"/>
    <property type="evidence" value="ECO:0007669"/>
    <property type="project" value="InterPro"/>
</dbReference>
<evidence type="ECO:0000256" key="1">
    <source>
        <dbReference type="ARBA" id="ARBA00004418"/>
    </source>
</evidence>
<dbReference type="PANTHER" id="PTHR30600:SF10">
    <property type="entry name" value="BLL6722 PROTEIN"/>
    <property type="match status" value="1"/>
</dbReference>
<dbReference type="GO" id="GO:0020037">
    <property type="term" value="F:heme binding"/>
    <property type="evidence" value="ECO:0007669"/>
    <property type="project" value="InterPro"/>
</dbReference>
<dbReference type="AlphaFoldDB" id="A0A6C0GQM9"/>
<evidence type="ECO:0000256" key="2">
    <source>
        <dbReference type="ARBA" id="ARBA00022617"/>
    </source>
</evidence>
<comment type="PTM">
    <text evidence="8">Binds 2 heme groups per subunit.</text>
</comment>
<evidence type="ECO:0000256" key="8">
    <source>
        <dbReference type="PIRSR" id="PIRSR000294-1"/>
    </source>
</evidence>
<evidence type="ECO:0000256" key="7">
    <source>
        <dbReference type="ARBA" id="ARBA00023004"/>
    </source>
</evidence>
<evidence type="ECO:0000256" key="3">
    <source>
        <dbReference type="ARBA" id="ARBA00022723"/>
    </source>
</evidence>
<keyword evidence="2 8" id="KW-0349">Heme</keyword>
<proteinExistence type="predicted"/>
<keyword evidence="4" id="KW-0732">Signal</keyword>
<reference evidence="11 12" key="1">
    <citation type="submission" date="2020-01" db="EMBL/GenBank/DDBJ databases">
        <authorList>
            <person name="Kim M.K."/>
        </authorList>
    </citation>
    <scope>NUCLEOTIDE SEQUENCE [LARGE SCALE GENOMIC DNA]</scope>
    <source>
        <strain evidence="11 12">172606-1</strain>
    </source>
</reference>
<evidence type="ECO:0000313" key="11">
    <source>
        <dbReference type="EMBL" id="QHT70164.1"/>
    </source>
</evidence>
<gene>
    <name evidence="11" type="ORF">GXP67_27725</name>
</gene>
<protein>
    <submittedName>
        <fullName evidence="11">Cytochrome-c peroxidase</fullName>
    </submittedName>
</protein>
<keyword evidence="6" id="KW-0560">Oxidoreductase</keyword>
<name>A0A6C0GQM9_9BACT</name>
<dbReference type="Proteomes" id="UP000480178">
    <property type="component" value="Chromosome"/>
</dbReference>
<dbReference type="KEGG" id="rhoz:GXP67_27725"/>
<dbReference type="PROSITE" id="PS51007">
    <property type="entry name" value="CYTC"/>
    <property type="match status" value="1"/>
</dbReference>
<dbReference type="SUPFAM" id="SSF46626">
    <property type="entry name" value="Cytochrome c"/>
    <property type="match status" value="2"/>
</dbReference>
<feature type="binding site" description="axial binding residue" evidence="9">
    <location>
        <position position="85"/>
    </location>
    <ligand>
        <name>heme c</name>
        <dbReference type="ChEBI" id="CHEBI:61717"/>
        <label>1</label>
    </ligand>
    <ligandPart>
        <name>Fe</name>
        <dbReference type="ChEBI" id="CHEBI:18248"/>
    </ligandPart>
</feature>
<keyword evidence="7 9" id="KW-0408">Iron</keyword>
<evidence type="ECO:0000256" key="5">
    <source>
        <dbReference type="ARBA" id="ARBA00022764"/>
    </source>
</evidence>
<evidence type="ECO:0000313" key="12">
    <source>
        <dbReference type="Proteomes" id="UP000480178"/>
    </source>
</evidence>
<dbReference type="GO" id="GO:0042597">
    <property type="term" value="C:periplasmic space"/>
    <property type="evidence" value="ECO:0007669"/>
    <property type="project" value="UniProtKB-SubCell"/>
</dbReference>
<organism evidence="11 12">
    <name type="scientific">Rhodocytophaga rosea</name>
    <dbReference type="NCBI Taxonomy" id="2704465"/>
    <lineage>
        <taxon>Bacteria</taxon>
        <taxon>Pseudomonadati</taxon>
        <taxon>Bacteroidota</taxon>
        <taxon>Cytophagia</taxon>
        <taxon>Cytophagales</taxon>
        <taxon>Rhodocytophagaceae</taxon>
        <taxon>Rhodocytophaga</taxon>
    </lineage>
</organism>
<evidence type="ECO:0000256" key="9">
    <source>
        <dbReference type="PIRSR" id="PIRSR000294-2"/>
    </source>
</evidence>
<dbReference type="InterPro" id="IPR036909">
    <property type="entry name" value="Cyt_c-like_dom_sf"/>
</dbReference>
<keyword evidence="12" id="KW-1185">Reference proteome</keyword>
<dbReference type="InterPro" id="IPR026259">
    <property type="entry name" value="MauG/Cytc_peroxidase"/>
</dbReference>
<keyword evidence="11" id="KW-0575">Peroxidase</keyword>
<keyword evidence="3 9" id="KW-0479">Metal-binding</keyword>
<dbReference type="Gene3D" id="1.10.760.10">
    <property type="entry name" value="Cytochrome c-like domain"/>
    <property type="match status" value="2"/>
</dbReference>
<comment type="subcellular location">
    <subcellularLocation>
        <location evidence="1">Periplasm</location>
    </subcellularLocation>
</comment>
<feature type="binding site" description="covalent" evidence="8">
    <location>
        <position position="237"/>
    </location>
    <ligand>
        <name>heme c</name>
        <dbReference type="ChEBI" id="CHEBI:61717"/>
        <label>2</label>
    </ligand>
</feature>
<dbReference type="FunFam" id="1.10.760.10:FF:000042">
    <property type="entry name" value="Cytochrome c peroxidase"/>
    <property type="match status" value="1"/>
</dbReference>
<feature type="binding site" description="covalent" evidence="8">
    <location>
        <position position="234"/>
    </location>
    <ligand>
        <name>heme c</name>
        <dbReference type="ChEBI" id="CHEBI:61717"/>
        <label>2</label>
    </ligand>
</feature>
<dbReference type="Pfam" id="PF03150">
    <property type="entry name" value="CCP_MauG"/>
    <property type="match status" value="1"/>
</dbReference>
<dbReference type="InterPro" id="IPR004852">
    <property type="entry name" value="Di-haem_cyt_c_peroxidsae"/>
</dbReference>